<protein>
    <submittedName>
        <fullName evidence="1">Uncharacterized protein</fullName>
    </submittedName>
</protein>
<accession>A0A177B6C5</accession>
<reference evidence="1 2" key="1">
    <citation type="submission" date="2016-04" db="EMBL/GenBank/DDBJ databases">
        <title>The genome of Intoshia linei affirms orthonectids as highly simplified spiralians.</title>
        <authorList>
            <person name="Mikhailov K.V."/>
            <person name="Slusarev G.S."/>
            <person name="Nikitin M.A."/>
            <person name="Logacheva M.D."/>
            <person name="Penin A."/>
            <person name="Aleoshin V."/>
            <person name="Panchin Y.V."/>
        </authorList>
    </citation>
    <scope>NUCLEOTIDE SEQUENCE [LARGE SCALE GENOMIC DNA]</scope>
    <source>
        <strain evidence="1">Intl2013</strain>
        <tissue evidence="1">Whole animal</tissue>
    </source>
</reference>
<dbReference type="SUPFAM" id="SSF56808">
    <property type="entry name" value="Ribosomal protein L1"/>
    <property type="match status" value="1"/>
</dbReference>
<dbReference type="Pfam" id="PF00687">
    <property type="entry name" value="Ribosomal_L1"/>
    <property type="match status" value="1"/>
</dbReference>
<proteinExistence type="predicted"/>
<gene>
    <name evidence="1" type="ORF">A3Q56_03126</name>
</gene>
<evidence type="ECO:0000313" key="1">
    <source>
        <dbReference type="EMBL" id="OAF69141.1"/>
    </source>
</evidence>
<dbReference type="OrthoDB" id="10251727at2759"/>
<name>A0A177B6C5_9BILA</name>
<dbReference type="Gene3D" id="3.40.50.790">
    <property type="match status" value="1"/>
</dbReference>
<dbReference type="AlphaFoldDB" id="A0A177B6C5"/>
<dbReference type="Proteomes" id="UP000078046">
    <property type="component" value="Unassembled WGS sequence"/>
</dbReference>
<evidence type="ECO:0000313" key="2">
    <source>
        <dbReference type="Proteomes" id="UP000078046"/>
    </source>
</evidence>
<dbReference type="InterPro" id="IPR016095">
    <property type="entry name" value="Ribosomal_uL1_3-a/b-sand"/>
</dbReference>
<dbReference type="InterPro" id="IPR028364">
    <property type="entry name" value="Ribosomal_uL1/biogenesis"/>
</dbReference>
<organism evidence="1 2">
    <name type="scientific">Intoshia linei</name>
    <dbReference type="NCBI Taxonomy" id="1819745"/>
    <lineage>
        <taxon>Eukaryota</taxon>
        <taxon>Metazoa</taxon>
        <taxon>Spiralia</taxon>
        <taxon>Lophotrochozoa</taxon>
        <taxon>Mesozoa</taxon>
        <taxon>Orthonectida</taxon>
        <taxon>Rhopaluridae</taxon>
        <taxon>Intoshia</taxon>
    </lineage>
</organism>
<keyword evidence="2" id="KW-1185">Reference proteome</keyword>
<comment type="caution">
    <text evidence="1">The sequence shown here is derived from an EMBL/GenBank/DDBJ whole genome shotgun (WGS) entry which is preliminary data.</text>
</comment>
<dbReference type="InterPro" id="IPR023674">
    <property type="entry name" value="Ribosomal_uL1-like"/>
</dbReference>
<dbReference type="EMBL" id="LWCA01000329">
    <property type="protein sequence ID" value="OAF69141.1"/>
    <property type="molecule type" value="Genomic_DNA"/>
</dbReference>
<sequence length="249" mass="29165">MFKAHIIKFGLIKLEKESFNEEKKKLIDCNCPLFVEVAMFKIPNNASKMSLKLTNELYTENTDVCIFISSKKDRKNKNYSSELISKLKIILKKDKIKGNFTFITSDQLYREYKTYELRRKLANSYDLYFVDRYLGNEIYQYIGKYFATGHSSVPIAMKSHSIAQKIQNIKAFTKILDKIPGGHTNVNCINIKYPYGKSERIYKSDFPKNGINFEYKLQDEYLFESMEIDTVKNAKISMKSDLSIEKKFN</sequence>